<proteinExistence type="predicted"/>
<evidence type="ECO:0000313" key="1">
    <source>
        <dbReference type="EMBL" id="MBB3971343.1"/>
    </source>
</evidence>
<keyword evidence="2" id="KW-1185">Reference proteome</keyword>
<sequence>MKTTSSLGTGAPGFTSADIARVQKINDAYCSVVNMDYFPVTVSQLPVVNGQRLTPPQFLQYIRLNINNFINDIKHLYLIIITV</sequence>
<dbReference type="Proteomes" id="UP000583101">
    <property type="component" value="Unassembled WGS sequence"/>
</dbReference>
<reference evidence="1 2" key="1">
    <citation type="submission" date="2020-08" db="EMBL/GenBank/DDBJ databases">
        <title>Genomic Encyclopedia of Type Strains, Phase IV (KMG-IV): sequencing the most valuable type-strain genomes for metagenomic binning, comparative biology and taxonomic classification.</title>
        <authorList>
            <person name="Goeker M."/>
        </authorList>
    </citation>
    <scope>NUCLEOTIDE SEQUENCE [LARGE SCALE GENOMIC DNA]</scope>
    <source>
        <strain evidence="1 2">DSM 100995</strain>
    </source>
</reference>
<dbReference type="RefSeq" id="WP_158285180.1">
    <property type="nucleotide sequence ID" value="NZ_JACIEG010000010.1"/>
</dbReference>
<comment type="caution">
    <text evidence="1">The sequence shown here is derived from an EMBL/GenBank/DDBJ whole genome shotgun (WGS) entry which is preliminary data.</text>
</comment>
<evidence type="ECO:0000313" key="2">
    <source>
        <dbReference type="Proteomes" id="UP000583101"/>
    </source>
</evidence>
<accession>A0ABR6IE58</accession>
<gene>
    <name evidence="1" type="ORF">GGR35_003971</name>
</gene>
<protein>
    <submittedName>
        <fullName evidence="1">Uncharacterized protein</fullName>
    </submittedName>
</protein>
<name>A0ABR6IE58_9SPHI</name>
<organism evidence="1 2">
    <name type="scientific">Mucilaginibacter phyllosphaerae</name>
    <dbReference type="NCBI Taxonomy" id="1812349"/>
    <lineage>
        <taxon>Bacteria</taxon>
        <taxon>Pseudomonadati</taxon>
        <taxon>Bacteroidota</taxon>
        <taxon>Sphingobacteriia</taxon>
        <taxon>Sphingobacteriales</taxon>
        <taxon>Sphingobacteriaceae</taxon>
        <taxon>Mucilaginibacter</taxon>
    </lineage>
</organism>
<dbReference type="EMBL" id="JACIEG010000010">
    <property type="protein sequence ID" value="MBB3971343.1"/>
    <property type="molecule type" value="Genomic_DNA"/>
</dbReference>